<reference evidence="2 3" key="1">
    <citation type="journal article" date="2018" name="PLoS Genet.">
        <title>Population sequencing reveals clonal diversity and ancestral inbreeding in the grapevine cultivar Chardonnay.</title>
        <authorList>
            <person name="Roach M.J."/>
            <person name="Johnson D.L."/>
            <person name="Bohlmann J."/>
            <person name="van Vuuren H.J."/>
            <person name="Jones S.J."/>
            <person name="Pretorius I.S."/>
            <person name="Schmidt S.A."/>
            <person name="Borneman A.R."/>
        </authorList>
    </citation>
    <scope>NUCLEOTIDE SEQUENCE [LARGE SCALE GENOMIC DNA]</scope>
    <source>
        <strain evidence="3">cv. Chardonnay</strain>
        <tissue evidence="2">Leaf</tissue>
    </source>
</reference>
<dbReference type="EMBL" id="QGNW01000069">
    <property type="protein sequence ID" value="RVX02755.1"/>
    <property type="molecule type" value="Genomic_DNA"/>
</dbReference>
<keyword evidence="1" id="KW-0732">Signal</keyword>
<gene>
    <name evidence="2" type="ORF">CK203_016373</name>
</gene>
<name>A0A438J1C6_VITVI</name>
<evidence type="ECO:0000256" key="1">
    <source>
        <dbReference type="SAM" id="SignalP"/>
    </source>
</evidence>
<evidence type="ECO:0000313" key="2">
    <source>
        <dbReference type="EMBL" id="RVX02755.1"/>
    </source>
</evidence>
<dbReference type="PANTHER" id="PTHR33168">
    <property type="entry name" value="STRESS INDUCED PROTEIN-RELATED"/>
    <property type="match status" value="1"/>
</dbReference>
<protein>
    <submittedName>
        <fullName evidence="2">Uncharacterized protein</fullName>
    </submittedName>
</protein>
<feature type="chain" id="PRO_5019566043" evidence="1">
    <location>
        <begin position="18"/>
        <end position="139"/>
    </location>
</feature>
<evidence type="ECO:0000313" key="3">
    <source>
        <dbReference type="Proteomes" id="UP000288805"/>
    </source>
</evidence>
<dbReference type="AlphaFoldDB" id="A0A438J1C6"/>
<dbReference type="Proteomes" id="UP000288805">
    <property type="component" value="Unassembled WGS sequence"/>
</dbReference>
<feature type="signal peptide" evidence="1">
    <location>
        <begin position="1"/>
        <end position="17"/>
    </location>
</feature>
<accession>A0A438J1C6</accession>
<organism evidence="2 3">
    <name type="scientific">Vitis vinifera</name>
    <name type="common">Grape</name>
    <dbReference type="NCBI Taxonomy" id="29760"/>
    <lineage>
        <taxon>Eukaryota</taxon>
        <taxon>Viridiplantae</taxon>
        <taxon>Streptophyta</taxon>
        <taxon>Embryophyta</taxon>
        <taxon>Tracheophyta</taxon>
        <taxon>Spermatophyta</taxon>
        <taxon>Magnoliopsida</taxon>
        <taxon>eudicotyledons</taxon>
        <taxon>Gunneridae</taxon>
        <taxon>Pentapetalae</taxon>
        <taxon>rosids</taxon>
        <taxon>Vitales</taxon>
        <taxon>Vitaceae</taxon>
        <taxon>Viteae</taxon>
        <taxon>Vitis</taxon>
    </lineage>
</organism>
<proteinExistence type="predicted"/>
<comment type="caution">
    <text evidence="2">The sequence shown here is derived from an EMBL/GenBank/DDBJ whole genome shotgun (WGS) entry which is preliminary data.</text>
</comment>
<sequence>MTHIWLLLWPKLTSTTATKCDGDGEGAAATAAASKAPTTTTTTTTTSCTSTTTSTHCHGLRKLVRKLKKQSRMLRAAATRPSSGSTFQCKYDPQSYSLNFDSSGWGSFLDGDYYQFHAFSSRFVANPTTLPPRLVAPSH</sequence>